<evidence type="ECO:0000256" key="1">
    <source>
        <dbReference type="SAM" id="MobiDB-lite"/>
    </source>
</evidence>
<evidence type="ECO:0000256" key="2">
    <source>
        <dbReference type="SAM" id="SignalP"/>
    </source>
</evidence>
<proteinExistence type="predicted"/>
<feature type="chain" id="PRO_5026966681" description="DUF5666 domain-containing protein" evidence="2">
    <location>
        <begin position="26"/>
        <end position="166"/>
    </location>
</feature>
<dbReference type="PROSITE" id="PS51318">
    <property type="entry name" value="TAT"/>
    <property type="match status" value="1"/>
</dbReference>
<evidence type="ECO:0008006" key="4">
    <source>
        <dbReference type="Google" id="ProtNLM"/>
    </source>
</evidence>
<dbReference type="EMBL" id="CADCVP010000266">
    <property type="protein sequence ID" value="CAA9510522.1"/>
    <property type="molecule type" value="Genomic_DNA"/>
</dbReference>
<accession>A0A6J4T0S1</accession>
<dbReference type="AlphaFoldDB" id="A0A6J4T0S1"/>
<feature type="signal peptide" evidence="2">
    <location>
        <begin position="1"/>
        <end position="25"/>
    </location>
</feature>
<feature type="region of interest" description="Disordered" evidence="1">
    <location>
        <begin position="132"/>
        <end position="166"/>
    </location>
</feature>
<dbReference type="InterPro" id="IPR006311">
    <property type="entry name" value="TAT_signal"/>
</dbReference>
<evidence type="ECO:0000313" key="3">
    <source>
        <dbReference type="EMBL" id="CAA9510522.1"/>
    </source>
</evidence>
<organism evidence="3">
    <name type="scientific">uncultured Solirubrobacteraceae bacterium</name>
    <dbReference type="NCBI Taxonomy" id="1162706"/>
    <lineage>
        <taxon>Bacteria</taxon>
        <taxon>Bacillati</taxon>
        <taxon>Actinomycetota</taxon>
        <taxon>Thermoleophilia</taxon>
        <taxon>Solirubrobacterales</taxon>
        <taxon>Solirubrobacteraceae</taxon>
        <taxon>environmental samples</taxon>
    </lineage>
</organism>
<keyword evidence="2" id="KW-0732">Signal</keyword>
<reference evidence="3" key="1">
    <citation type="submission" date="2020-02" db="EMBL/GenBank/DDBJ databases">
        <authorList>
            <person name="Meier V. D."/>
        </authorList>
    </citation>
    <scope>NUCLEOTIDE SEQUENCE</scope>
    <source>
        <strain evidence="3">AVDCRST_MAG69</strain>
    </source>
</reference>
<feature type="region of interest" description="Disordered" evidence="1">
    <location>
        <begin position="23"/>
        <end position="57"/>
    </location>
</feature>
<name>A0A6J4T0S1_9ACTN</name>
<sequence length="166" mass="16871">MPLPTRRLLLVLGAAALAMPGAALATGGTPESGSQSTARDKAPQSVQGKSRAGSRAKKVKLVTYVVKGTYSADGTVDVTRGNAHARRAGLIGDDVAFDFSAARVVVADTDGDGKATVADLAAGDRVLVQARLPRRAPGTGPHKARKVVDQTNPPVEEAEVAPAPGA</sequence>
<protein>
    <recommendedName>
        <fullName evidence="4">DUF5666 domain-containing protein</fullName>
    </recommendedName>
</protein>
<gene>
    <name evidence="3" type="ORF">AVDCRST_MAG69-2458</name>
</gene>